<dbReference type="NCBIfam" id="NF045761">
    <property type="entry name" value="NAMPUrTaseMurU"/>
    <property type="match status" value="1"/>
</dbReference>
<dbReference type="PANTHER" id="PTHR43584">
    <property type="entry name" value="NUCLEOTIDYL TRANSFERASE"/>
    <property type="match status" value="1"/>
</dbReference>
<keyword evidence="1" id="KW-0808">Transferase</keyword>
<dbReference type="PANTHER" id="PTHR43584:SF8">
    <property type="entry name" value="N-ACETYLMURAMATE ALPHA-1-PHOSPHATE URIDYLYLTRANSFERASE"/>
    <property type="match status" value="1"/>
</dbReference>
<dbReference type="InterPro" id="IPR005835">
    <property type="entry name" value="NTP_transferase_dom"/>
</dbReference>
<dbReference type="InterPro" id="IPR029044">
    <property type="entry name" value="Nucleotide-diphossugar_trans"/>
</dbReference>
<name>A0ABT3TCM2_9GAMM</name>
<dbReference type="SUPFAM" id="SSF53448">
    <property type="entry name" value="Nucleotide-diphospho-sugar transferases"/>
    <property type="match status" value="1"/>
</dbReference>
<proteinExistence type="predicted"/>
<evidence type="ECO:0000256" key="1">
    <source>
        <dbReference type="ARBA" id="ARBA00022679"/>
    </source>
</evidence>
<accession>A0ABT3TCM2</accession>
<evidence type="ECO:0000313" key="4">
    <source>
        <dbReference type="EMBL" id="MCX2979199.1"/>
    </source>
</evidence>
<keyword evidence="2" id="KW-0548">Nucleotidyltransferase</keyword>
<gene>
    <name evidence="4" type="ORF">EYC82_17810</name>
</gene>
<dbReference type="CDD" id="cd06422">
    <property type="entry name" value="NTP_transferase_like_1"/>
    <property type="match status" value="1"/>
</dbReference>
<dbReference type="EMBL" id="SHNO01000003">
    <property type="protein sequence ID" value="MCX2979199.1"/>
    <property type="molecule type" value="Genomic_DNA"/>
</dbReference>
<feature type="domain" description="Nucleotidyl transferase" evidence="3">
    <location>
        <begin position="2"/>
        <end position="138"/>
    </location>
</feature>
<evidence type="ECO:0000313" key="5">
    <source>
        <dbReference type="Proteomes" id="UP001143304"/>
    </source>
</evidence>
<evidence type="ECO:0000256" key="2">
    <source>
        <dbReference type="ARBA" id="ARBA00022695"/>
    </source>
</evidence>
<dbReference type="RefSeq" id="WP_279250989.1">
    <property type="nucleotide sequence ID" value="NZ_SHNO01000003.1"/>
</dbReference>
<reference evidence="4" key="1">
    <citation type="submission" date="2019-02" db="EMBL/GenBank/DDBJ databases">
        <authorList>
            <person name="Li S.-H."/>
        </authorList>
    </citation>
    <scope>NUCLEOTIDE SEQUENCE</scope>
    <source>
        <strain evidence="4">IMCC11814</strain>
    </source>
</reference>
<dbReference type="InterPro" id="IPR050065">
    <property type="entry name" value="GlmU-like"/>
</dbReference>
<organism evidence="4 5">
    <name type="scientific">Candidatus Marimicrobium litorale</name>
    <dbReference type="NCBI Taxonomy" id="2518991"/>
    <lineage>
        <taxon>Bacteria</taxon>
        <taxon>Pseudomonadati</taxon>
        <taxon>Pseudomonadota</taxon>
        <taxon>Gammaproteobacteria</taxon>
        <taxon>Cellvibrionales</taxon>
        <taxon>Halieaceae</taxon>
        <taxon>Marimicrobium</taxon>
    </lineage>
</organism>
<keyword evidence="5" id="KW-1185">Reference proteome</keyword>
<dbReference type="Gene3D" id="3.90.550.10">
    <property type="entry name" value="Spore Coat Polysaccharide Biosynthesis Protein SpsA, Chain A"/>
    <property type="match status" value="1"/>
</dbReference>
<dbReference type="Pfam" id="PF00483">
    <property type="entry name" value="NTP_transferase"/>
    <property type="match status" value="1"/>
</dbReference>
<evidence type="ECO:0000259" key="3">
    <source>
        <dbReference type="Pfam" id="PF00483"/>
    </source>
</evidence>
<dbReference type="Proteomes" id="UP001143304">
    <property type="component" value="Unassembled WGS sequence"/>
</dbReference>
<dbReference type="InterPro" id="IPR054790">
    <property type="entry name" value="MurU"/>
</dbReference>
<sequence>MKTMILAAGRGERMRPLTDNTPKPLLPVAGVPLLERHIRRLAAAGCAELVINVSHLGEQVMDFCDDGSRWEVDIRYSPEREALETAGGIIAALPLLGDEPFLVVNGDIWTDFPFTRLLNSDLAPSERARLVMVDNPPQHPRGDFQLDESGWLHPVPFGGRGWTYAGLGIYTPAFFAGATPGRLPLRPLLESAMEKNALGGEVFRGAWHDVGTPERLLALDESLSGAR</sequence>
<protein>
    <submittedName>
        <fullName evidence="4">Nucleotidyltransferase family protein</fullName>
    </submittedName>
</protein>
<comment type="caution">
    <text evidence="4">The sequence shown here is derived from an EMBL/GenBank/DDBJ whole genome shotgun (WGS) entry which is preliminary data.</text>
</comment>